<dbReference type="SUPFAM" id="SSF48371">
    <property type="entry name" value="ARM repeat"/>
    <property type="match status" value="1"/>
</dbReference>
<dbReference type="PANTHER" id="PTHR37813:SF1">
    <property type="entry name" value="FELS-2 PROPHAGE PROTEIN"/>
    <property type="match status" value="1"/>
</dbReference>
<dbReference type="PANTHER" id="PTHR37813">
    <property type="entry name" value="FELS-2 PROPHAGE PROTEIN"/>
    <property type="match status" value="1"/>
</dbReference>
<name>A0A8S5PFZ6_9CAUD</name>
<dbReference type="Gene3D" id="1.20.120.20">
    <property type="entry name" value="Apolipoprotein"/>
    <property type="match status" value="1"/>
</dbReference>
<feature type="compositionally biased region" description="Gly residues" evidence="1">
    <location>
        <begin position="335"/>
        <end position="348"/>
    </location>
</feature>
<proteinExistence type="predicted"/>
<accession>A0A8S5PFZ6</accession>
<protein>
    <submittedName>
        <fullName evidence="2">Minor tail protein</fullName>
    </submittedName>
</protein>
<evidence type="ECO:0000256" key="1">
    <source>
        <dbReference type="SAM" id="MobiDB-lite"/>
    </source>
</evidence>
<sequence length="989" mass="106140">MGDSVGQVSLDLVLNKGDFEAGLNSIARLATKAGKMLAGAFAVGKLISFGKECIELSSNLSEVQNVVDTVFPTMNKQIDNFAKNAAAQFGLSETMAKNFTGTFGAMGKAFGFSEGQAYGMATALTGLAGDVASFYNMSQDEAYTKLKSVFTGETESLKSLGVVMTQTALDAFAMANGFGKTTKSMSEAEKVALRFKFVQDQLSAAQGDFMRTSDGWANQVRLLSLQFDSLKAAIGSGLIAVLSPVVRMLNILIGRILTAISALRSFFSMLGGTAKLAINPKGVTAGTDAVAKSADKASGALGGAGGAAKKAAKDIKSATTGIDELNILPDQSDSSGGGGGGEGGGGGADFPMESFDTGAMEEGTAKINEHLQGMIDRFNELKNLFMSGFWEGLKDTSVLDSIKENLKGIGESLVNIFTSSEVLNAANTFADRVAVDLGKIAGAGVSIGLTFVDFLSGSVEKYLAQNTERIKKFIVKMFDIEGDIADIQANFAVAIADIFSVLQGDNFKQIGADIISIVSDILGTFIVVSESFFRDSIDVILTPVVELKDRIIETYNALSEPVMQVFNALAEIFHMYGDTIISIYDNSIHPLFTLMKETIVSVGDKFLDSFGTYILPIVQKAADKFTDFKDNVIAPLMPKFEEVFGKISECIQVAWTTVIEPFIVWFTGVAVQQIGMALDIAVNCFFAFLDGVGKVIDGVLTALGGLMDFIIGALTGDWDRAWNGIKAIFDGVWRAITGILETMLNVMQARLTGMLNMIKKNWEAVWKAVSDFFKRIFDGIKSALSEKMEAIKNGISTVLNTIKENWEKVWTNLKTTTVSIFEGMWGGIKGVINSILGGVESMANGVIKAINSMINSLNSISFELPDWIPEIGGNSFGLSIPTVPTVSIPKLANGGFVKANTPQLAMIGDNRHYGEVVAPENKLEDLLNRAVSMASNPGISEEHFERMLAFLSRISEQIEAMDLTVYVDVREIKQRLTDLEGRSGYSLRG</sequence>
<dbReference type="InterPro" id="IPR016024">
    <property type="entry name" value="ARM-type_fold"/>
</dbReference>
<reference evidence="2" key="1">
    <citation type="journal article" date="2021" name="Proc. Natl. Acad. Sci. U.S.A.">
        <title>A Catalog of Tens of Thousands of Viruses from Human Metagenomes Reveals Hidden Associations with Chronic Diseases.</title>
        <authorList>
            <person name="Tisza M.J."/>
            <person name="Buck C.B."/>
        </authorList>
    </citation>
    <scope>NUCLEOTIDE SEQUENCE</scope>
    <source>
        <strain evidence="2">CtZ1O5</strain>
    </source>
</reference>
<dbReference type="EMBL" id="BK015404">
    <property type="protein sequence ID" value="DAE05140.1"/>
    <property type="molecule type" value="Genomic_DNA"/>
</dbReference>
<evidence type="ECO:0000313" key="2">
    <source>
        <dbReference type="EMBL" id="DAE05140.1"/>
    </source>
</evidence>
<organism evidence="2">
    <name type="scientific">Siphoviridae sp. ctZ1O5</name>
    <dbReference type="NCBI Taxonomy" id="2825555"/>
    <lineage>
        <taxon>Viruses</taxon>
        <taxon>Duplodnaviria</taxon>
        <taxon>Heunggongvirae</taxon>
        <taxon>Uroviricota</taxon>
        <taxon>Caudoviricetes</taxon>
    </lineage>
</organism>
<feature type="region of interest" description="Disordered" evidence="1">
    <location>
        <begin position="326"/>
        <end position="351"/>
    </location>
</feature>